<reference evidence="1" key="1">
    <citation type="submission" date="2022-05" db="EMBL/GenBank/DDBJ databases">
        <title>Brevundimonas albigilva TT17 genome sequence.</title>
        <authorList>
            <person name="Lee K."/>
            <person name="Son H."/>
        </authorList>
    </citation>
    <scope>NUCLEOTIDE SEQUENCE</scope>
    <source>
        <strain evidence="1">TT17</strain>
    </source>
</reference>
<sequence>MSEESRHLLAAVTPDGVAGLDHEIRYLGGNLREALAHYRILFPELISYRGGLFIESHFDQQIVNDILDASRFDAGDNAVATAEQYVNAVSLAAEDDQQHFDIAIARANAAAIGWVWTRWIRETYAVEVKVETSISSAEDCCIWFETGTSDENFRG</sequence>
<name>A0ABY4SHZ7_9CAUL</name>
<dbReference type="EMBL" id="CP097649">
    <property type="protein sequence ID" value="URI14393.1"/>
    <property type="molecule type" value="Genomic_DNA"/>
</dbReference>
<organism evidence="1 2">
    <name type="scientific">Brevundimonas albigilva</name>
    <dbReference type="NCBI Taxonomy" id="1312364"/>
    <lineage>
        <taxon>Bacteria</taxon>
        <taxon>Pseudomonadati</taxon>
        <taxon>Pseudomonadota</taxon>
        <taxon>Alphaproteobacteria</taxon>
        <taxon>Caulobacterales</taxon>
        <taxon>Caulobacteraceae</taxon>
        <taxon>Brevundimonas</taxon>
    </lineage>
</organism>
<proteinExistence type="predicted"/>
<accession>A0ABY4SHZ7</accession>
<dbReference type="RefSeq" id="WP_249749902.1">
    <property type="nucleotide sequence ID" value="NZ_CP097298.1"/>
</dbReference>
<evidence type="ECO:0000313" key="1">
    <source>
        <dbReference type="EMBL" id="URI14393.1"/>
    </source>
</evidence>
<keyword evidence="2" id="KW-1185">Reference proteome</keyword>
<gene>
    <name evidence="1" type="ORF">M8231_11245</name>
</gene>
<protein>
    <submittedName>
        <fullName evidence="1">Uncharacterized protein</fullName>
    </submittedName>
</protein>
<dbReference type="Proteomes" id="UP001055429">
    <property type="component" value="Chromosome"/>
</dbReference>
<evidence type="ECO:0000313" key="2">
    <source>
        <dbReference type="Proteomes" id="UP001055429"/>
    </source>
</evidence>